<evidence type="ECO:0000256" key="3">
    <source>
        <dbReference type="ARBA" id="ARBA00012572"/>
    </source>
</evidence>
<sequence>MKRPFVKFCGFRRAEDVQLASRLPVDALGFILVPGRRRTVTREDLPDLIRYVSPAQMAIGVLQNPTWEEVKSWLKLVPFSGIQLHGEESAAFCRKLKSTFSVHVTKVIHIQEQADPMEELEVYRPWVDAILLDKEAGNIRGGTGQSFAWDSIPSWKESCRKAEIPLWIAGGINEANVVDLIKHYQPDGIDVSSGIEKNQQKDGATMRLFIERVEKACQQ</sequence>
<reference evidence="11 12" key="1">
    <citation type="submission" date="2020-07" db="EMBL/GenBank/DDBJ databases">
        <title>Thermoactinomyces phylogeny.</title>
        <authorList>
            <person name="Dunlap C."/>
        </authorList>
    </citation>
    <scope>NUCLEOTIDE SEQUENCE [LARGE SCALE GENOMIC DNA]</scope>
    <source>
        <strain evidence="11 12">AMNI-1</strain>
    </source>
</reference>
<organism evidence="11 12">
    <name type="scientific">Thermoactinomyces mirandus</name>
    <dbReference type="NCBI Taxonomy" id="2756294"/>
    <lineage>
        <taxon>Bacteria</taxon>
        <taxon>Bacillati</taxon>
        <taxon>Bacillota</taxon>
        <taxon>Bacilli</taxon>
        <taxon>Bacillales</taxon>
        <taxon>Thermoactinomycetaceae</taxon>
        <taxon>Thermoactinomyces</taxon>
    </lineage>
</organism>
<keyword evidence="5 9" id="KW-0028">Amino-acid biosynthesis</keyword>
<dbReference type="CDD" id="cd00405">
    <property type="entry name" value="PRAI"/>
    <property type="match status" value="1"/>
</dbReference>
<dbReference type="InterPro" id="IPR011060">
    <property type="entry name" value="RibuloseP-bd_barrel"/>
</dbReference>
<dbReference type="Gene3D" id="3.20.20.70">
    <property type="entry name" value="Aldolase class I"/>
    <property type="match status" value="1"/>
</dbReference>
<keyword evidence="6 9" id="KW-0822">Tryptophan biosynthesis</keyword>
<dbReference type="InterPro" id="IPR044643">
    <property type="entry name" value="TrpF_fam"/>
</dbReference>
<evidence type="ECO:0000256" key="5">
    <source>
        <dbReference type="ARBA" id="ARBA00022605"/>
    </source>
</evidence>
<dbReference type="GO" id="GO:0000162">
    <property type="term" value="P:L-tryptophan biosynthetic process"/>
    <property type="evidence" value="ECO:0007669"/>
    <property type="project" value="UniProtKB-UniRule"/>
</dbReference>
<comment type="catalytic activity">
    <reaction evidence="1 9">
        <text>N-(5-phospho-beta-D-ribosyl)anthranilate = 1-(2-carboxyphenylamino)-1-deoxy-D-ribulose 5-phosphate</text>
        <dbReference type="Rhea" id="RHEA:21540"/>
        <dbReference type="ChEBI" id="CHEBI:18277"/>
        <dbReference type="ChEBI" id="CHEBI:58613"/>
        <dbReference type="EC" id="5.3.1.24"/>
    </reaction>
</comment>
<evidence type="ECO:0000313" key="11">
    <source>
        <dbReference type="EMBL" id="MBA4602555.1"/>
    </source>
</evidence>
<dbReference type="HAMAP" id="MF_00135">
    <property type="entry name" value="PRAI"/>
    <property type="match status" value="1"/>
</dbReference>
<evidence type="ECO:0000256" key="6">
    <source>
        <dbReference type="ARBA" id="ARBA00022822"/>
    </source>
</evidence>
<dbReference type="PANTHER" id="PTHR42894">
    <property type="entry name" value="N-(5'-PHOSPHORIBOSYL)ANTHRANILATE ISOMERASE"/>
    <property type="match status" value="1"/>
</dbReference>
<evidence type="ECO:0000256" key="1">
    <source>
        <dbReference type="ARBA" id="ARBA00001164"/>
    </source>
</evidence>
<keyword evidence="12" id="KW-1185">Reference proteome</keyword>
<evidence type="ECO:0000259" key="10">
    <source>
        <dbReference type="Pfam" id="PF00697"/>
    </source>
</evidence>
<dbReference type="Pfam" id="PF00697">
    <property type="entry name" value="PRAI"/>
    <property type="match status" value="1"/>
</dbReference>
<dbReference type="UniPathway" id="UPA00035">
    <property type="reaction ID" value="UER00042"/>
</dbReference>
<dbReference type="Proteomes" id="UP000538292">
    <property type="component" value="Unassembled WGS sequence"/>
</dbReference>
<dbReference type="GO" id="GO:0004640">
    <property type="term" value="F:phosphoribosylanthranilate isomerase activity"/>
    <property type="evidence" value="ECO:0007669"/>
    <property type="project" value="UniProtKB-UniRule"/>
</dbReference>
<dbReference type="SUPFAM" id="SSF51366">
    <property type="entry name" value="Ribulose-phoshate binding barrel"/>
    <property type="match status" value="1"/>
</dbReference>
<dbReference type="PANTHER" id="PTHR42894:SF1">
    <property type="entry name" value="N-(5'-PHOSPHORIBOSYL)ANTHRANILATE ISOMERASE"/>
    <property type="match status" value="1"/>
</dbReference>
<gene>
    <name evidence="9" type="primary">trpF</name>
    <name evidence="11" type="ORF">H2C83_09565</name>
</gene>
<dbReference type="EMBL" id="JACEOL010000031">
    <property type="protein sequence ID" value="MBA4602555.1"/>
    <property type="molecule type" value="Genomic_DNA"/>
</dbReference>
<evidence type="ECO:0000256" key="2">
    <source>
        <dbReference type="ARBA" id="ARBA00004664"/>
    </source>
</evidence>
<evidence type="ECO:0000256" key="8">
    <source>
        <dbReference type="ARBA" id="ARBA00023235"/>
    </source>
</evidence>
<proteinExistence type="inferred from homology"/>
<comment type="pathway">
    <text evidence="2 9">Amino-acid biosynthesis; L-tryptophan biosynthesis; L-tryptophan from chorismate: step 3/5.</text>
</comment>
<dbReference type="InterPro" id="IPR013785">
    <property type="entry name" value="Aldolase_TIM"/>
</dbReference>
<dbReference type="AlphaFoldDB" id="A0A7W2ASD2"/>
<name>A0A7W2ASD2_9BACL</name>
<keyword evidence="8 9" id="KW-0413">Isomerase</keyword>
<accession>A0A7W2ASD2</accession>
<comment type="similarity">
    <text evidence="9">Belongs to the TrpF family.</text>
</comment>
<evidence type="ECO:0000256" key="7">
    <source>
        <dbReference type="ARBA" id="ARBA00023141"/>
    </source>
</evidence>
<feature type="domain" description="N-(5'phosphoribosyl) anthranilate isomerase (PRAI)" evidence="10">
    <location>
        <begin position="7"/>
        <end position="211"/>
    </location>
</feature>
<dbReference type="EC" id="5.3.1.24" evidence="3 9"/>
<protein>
    <recommendedName>
        <fullName evidence="4 9">N-(5'-phosphoribosyl)anthranilate isomerase</fullName>
        <shortName evidence="9">PRAI</shortName>
        <ecNumber evidence="3 9">5.3.1.24</ecNumber>
    </recommendedName>
</protein>
<evidence type="ECO:0000313" key="12">
    <source>
        <dbReference type="Proteomes" id="UP000538292"/>
    </source>
</evidence>
<comment type="caution">
    <text evidence="11">The sequence shown here is derived from an EMBL/GenBank/DDBJ whole genome shotgun (WGS) entry which is preliminary data.</text>
</comment>
<dbReference type="RefSeq" id="WP_181740223.1">
    <property type="nucleotide sequence ID" value="NZ_JACEOL010000031.1"/>
</dbReference>
<keyword evidence="7 9" id="KW-0057">Aromatic amino acid biosynthesis</keyword>
<dbReference type="InterPro" id="IPR001240">
    <property type="entry name" value="PRAI_dom"/>
</dbReference>
<evidence type="ECO:0000256" key="9">
    <source>
        <dbReference type="HAMAP-Rule" id="MF_00135"/>
    </source>
</evidence>
<evidence type="ECO:0000256" key="4">
    <source>
        <dbReference type="ARBA" id="ARBA00022272"/>
    </source>
</evidence>